<keyword evidence="6 13" id="KW-0812">Transmembrane</keyword>
<dbReference type="Pfam" id="PF01151">
    <property type="entry name" value="ELO"/>
    <property type="match status" value="1"/>
</dbReference>
<comment type="caution">
    <text evidence="14">The sequence shown here is derived from an EMBL/GenBank/DDBJ whole genome shotgun (WGS) entry which is preliminary data.</text>
</comment>
<evidence type="ECO:0000256" key="2">
    <source>
        <dbReference type="ARBA" id="ARBA00007263"/>
    </source>
</evidence>
<dbReference type="AlphaFoldDB" id="A0AAN9JRW8"/>
<sequence>MHVTNPETRKQCSHNSCLELGIHSQMNSRLKDLDHVVSQTTVLKPLPSVVSERKGTCDLSSHLIQKMSMVVRWVVYEPGILNFSWKAPYTRGSSPVFVFVWIMSYLSLTLILSRLPLPRPPLLKPITALHNLVLLLLSLLILIGSSLCLLTHTPSLWWSICIPPHTPPTGPLFFWAYIFYLSKFLELLDTLFIILSRSSRRLSFLHVYHHATVILMSYLWLHSSQSLFPIALITNASVHLLMYSYYFLSALGFRPSWKRAVTDCQILQFLFSFAVSILMLRLHFSSGCSGMWAWSFNALFNASLLALFLDFHLKNYATASLKTHKHS</sequence>
<name>A0AAN9JRW8_CLITE</name>
<evidence type="ECO:0000256" key="13">
    <source>
        <dbReference type="SAM" id="Phobius"/>
    </source>
</evidence>
<keyword evidence="11" id="KW-0275">Fatty acid biosynthesis</keyword>
<dbReference type="GO" id="GO:0030148">
    <property type="term" value="P:sphingolipid biosynthetic process"/>
    <property type="evidence" value="ECO:0007669"/>
    <property type="project" value="TreeGrafter"/>
</dbReference>
<keyword evidence="4" id="KW-0444">Lipid biosynthesis</keyword>
<feature type="transmembrane region" description="Helical" evidence="13">
    <location>
        <begin position="202"/>
        <end position="221"/>
    </location>
</feature>
<protein>
    <recommendedName>
        <fullName evidence="3">very-long-chain 3-oxoacyl-CoA synthase</fullName>
        <ecNumber evidence="3">2.3.1.199</ecNumber>
    </recommendedName>
</protein>
<keyword evidence="10 13" id="KW-0472">Membrane</keyword>
<evidence type="ECO:0000256" key="6">
    <source>
        <dbReference type="ARBA" id="ARBA00022692"/>
    </source>
</evidence>
<dbReference type="PANTHER" id="PTHR11157:SF134">
    <property type="entry name" value="ELONGATION OF FATTY ACIDS PROTEIN 1-RELATED"/>
    <property type="match status" value="1"/>
</dbReference>
<evidence type="ECO:0000256" key="4">
    <source>
        <dbReference type="ARBA" id="ARBA00022516"/>
    </source>
</evidence>
<dbReference type="InterPro" id="IPR030457">
    <property type="entry name" value="ELO_CS"/>
</dbReference>
<evidence type="ECO:0000256" key="5">
    <source>
        <dbReference type="ARBA" id="ARBA00022679"/>
    </source>
</evidence>
<comment type="subcellular location">
    <subcellularLocation>
        <location evidence="1">Membrane</location>
        <topology evidence="1">Multi-pass membrane protein</topology>
    </subcellularLocation>
</comment>
<dbReference type="EC" id="2.3.1.199" evidence="3"/>
<evidence type="ECO:0000256" key="7">
    <source>
        <dbReference type="ARBA" id="ARBA00022832"/>
    </source>
</evidence>
<dbReference type="Proteomes" id="UP001359559">
    <property type="component" value="Unassembled WGS sequence"/>
</dbReference>
<dbReference type="GO" id="GO:0009922">
    <property type="term" value="F:fatty acid elongase activity"/>
    <property type="evidence" value="ECO:0007669"/>
    <property type="project" value="UniProtKB-EC"/>
</dbReference>
<keyword evidence="8 13" id="KW-1133">Transmembrane helix</keyword>
<dbReference type="GO" id="GO:0005789">
    <property type="term" value="C:endoplasmic reticulum membrane"/>
    <property type="evidence" value="ECO:0007669"/>
    <property type="project" value="TreeGrafter"/>
</dbReference>
<dbReference type="EMBL" id="JAYKXN010000003">
    <property type="protein sequence ID" value="KAK7302439.1"/>
    <property type="molecule type" value="Genomic_DNA"/>
</dbReference>
<keyword evidence="15" id="KW-1185">Reference proteome</keyword>
<keyword evidence="9" id="KW-0443">Lipid metabolism</keyword>
<evidence type="ECO:0000256" key="9">
    <source>
        <dbReference type="ARBA" id="ARBA00023098"/>
    </source>
</evidence>
<organism evidence="14 15">
    <name type="scientific">Clitoria ternatea</name>
    <name type="common">Butterfly pea</name>
    <dbReference type="NCBI Taxonomy" id="43366"/>
    <lineage>
        <taxon>Eukaryota</taxon>
        <taxon>Viridiplantae</taxon>
        <taxon>Streptophyta</taxon>
        <taxon>Embryophyta</taxon>
        <taxon>Tracheophyta</taxon>
        <taxon>Spermatophyta</taxon>
        <taxon>Magnoliopsida</taxon>
        <taxon>eudicotyledons</taxon>
        <taxon>Gunneridae</taxon>
        <taxon>Pentapetalae</taxon>
        <taxon>rosids</taxon>
        <taxon>fabids</taxon>
        <taxon>Fabales</taxon>
        <taxon>Fabaceae</taxon>
        <taxon>Papilionoideae</taxon>
        <taxon>50 kb inversion clade</taxon>
        <taxon>NPAAA clade</taxon>
        <taxon>indigoferoid/millettioid clade</taxon>
        <taxon>Phaseoleae</taxon>
        <taxon>Clitoria</taxon>
    </lineage>
</organism>
<feature type="transmembrane region" description="Helical" evidence="13">
    <location>
        <begin position="96"/>
        <end position="117"/>
    </location>
</feature>
<dbReference type="GO" id="GO:0042761">
    <property type="term" value="P:very long-chain fatty acid biosynthetic process"/>
    <property type="evidence" value="ECO:0007669"/>
    <property type="project" value="TreeGrafter"/>
</dbReference>
<dbReference type="GO" id="GO:0034626">
    <property type="term" value="P:fatty acid elongation, polyunsaturated fatty acid"/>
    <property type="evidence" value="ECO:0007669"/>
    <property type="project" value="TreeGrafter"/>
</dbReference>
<evidence type="ECO:0000313" key="15">
    <source>
        <dbReference type="Proteomes" id="UP001359559"/>
    </source>
</evidence>
<proteinExistence type="inferred from homology"/>
<evidence type="ECO:0000256" key="3">
    <source>
        <dbReference type="ARBA" id="ARBA00012307"/>
    </source>
</evidence>
<feature type="transmembrane region" description="Helical" evidence="13">
    <location>
        <begin position="227"/>
        <end position="248"/>
    </location>
</feature>
<keyword evidence="7" id="KW-0276">Fatty acid metabolism</keyword>
<reference evidence="14 15" key="1">
    <citation type="submission" date="2024-01" db="EMBL/GenBank/DDBJ databases">
        <title>The genomes of 5 underutilized Papilionoideae crops provide insights into root nodulation and disease resistance.</title>
        <authorList>
            <person name="Yuan L."/>
        </authorList>
    </citation>
    <scope>NUCLEOTIDE SEQUENCE [LARGE SCALE GENOMIC DNA]</scope>
    <source>
        <strain evidence="14">LY-2023</strain>
        <tissue evidence="14">Leaf</tissue>
    </source>
</reference>
<accession>A0AAN9JRW8</accession>
<evidence type="ECO:0000256" key="1">
    <source>
        <dbReference type="ARBA" id="ARBA00004141"/>
    </source>
</evidence>
<evidence type="ECO:0000256" key="11">
    <source>
        <dbReference type="ARBA" id="ARBA00023160"/>
    </source>
</evidence>
<dbReference type="GO" id="GO:0019367">
    <property type="term" value="P:fatty acid elongation, saturated fatty acid"/>
    <property type="evidence" value="ECO:0007669"/>
    <property type="project" value="TreeGrafter"/>
</dbReference>
<evidence type="ECO:0000313" key="14">
    <source>
        <dbReference type="EMBL" id="KAK7302439.1"/>
    </source>
</evidence>
<feature type="transmembrane region" description="Helical" evidence="13">
    <location>
        <begin position="260"/>
        <end position="280"/>
    </location>
</feature>
<gene>
    <name evidence="14" type="ORF">RJT34_13329</name>
</gene>
<comment type="similarity">
    <text evidence="2">Belongs to the ELO family.</text>
</comment>
<dbReference type="InterPro" id="IPR002076">
    <property type="entry name" value="ELO_fam"/>
</dbReference>
<evidence type="ECO:0000256" key="10">
    <source>
        <dbReference type="ARBA" id="ARBA00023136"/>
    </source>
</evidence>
<dbReference type="PANTHER" id="PTHR11157">
    <property type="entry name" value="FATTY ACID ACYL TRANSFERASE-RELATED"/>
    <property type="match status" value="1"/>
</dbReference>
<feature type="transmembrane region" description="Helical" evidence="13">
    <location>
        <begin position="129"/>
        <end position="152"/>
    </location>
</feature>
<feature type="transmembrane region" description="Helical" evidence="13">
    <location>
        <begin position="172"/>
        <end position="195"/>
    </location>
</feature>
<dbReference type="PROSITE" id="PS01188">
    <property type="entry name" value="ELO"/>
    <property type="match status" value="1"/>
</dbReference>
<evidence type="ECO:0000256" key="8">
    <source>
        <dbReference type="ARBA" id="ARBA00022989"/>
    </source>
</evidence>
<keyword evidence="5" id="KW-0808">Transferase</keyword>
<feature type="transmembrane region" description="Helical" evidence="13">
    <location>
        <begin position="292"/>
        <end position="313"/>
    </location>
</feature>
<comment type="catalytic activity">
    <reaction evidence="12">
        <text>a very-long-chain acyl-CoA + malonyl-CoA + H(+) = a very-long-chain 3-oxoacyl-CoA + CO2 + CoA</text>
        <dbReference type="Rhea" id="RHEA:32727"/>
        <dbReference type="ChEBI" id="CHEBI:15378"/>
        <dbReference type="ChEBI" id="CHEBI:16526"/>
        <dbReference type="ChEBI" id="CHEBI:57287"/>
        <dbReference type="ChEBI" id="CHEBI:57384"/>
        <dbReference type="ChEBI" id="CHEBI:90725"/>
        <dbReference type="ChEBI" id="CHEBI:90736"/>
        <dbReference type="EC" id="2.3.1.199"/>
    </reaction>
</comment>
<dbReference type="GO" id="GO:0034625">
    <property type="term" value="P:fatty acid elongation, monounsaturated fatty acid"/>
    <property type="evidence" value="ECO:0007669"/>
    <property type="project" value="TreeGrafter"/>
</dbReference>
<evidence type="ECO:0000256" key="12">
    <source>
        <dbReference type="ARBA" id="ARBA00047375"/>
    </source>
</evidence>